<dbReference type="GO" id="GO:0007165">
    <property type="term" value="P:signal transduction"/>
    <property type="evidence" value="ECO:0007669"/>
    <property type="project" value="UniProtKB-KW"/>
</dbReference>
<evidence type="ECO:0000313" key="7">
    <source>
        <dbReference type="Proteomes" id="UP000249557"/>
    </source>
</evidence>
<dbReference type="SMART" id="SM00283">
    <property type="entry name" value="MA"/>
    <property type="match status" value="1"/>
</dbReference>
<dbReference type="InterPro" id="IPR004089">
    <property type="entry name" value="MCPsignal_dom"/>
</dbReference>
<protein>
    <submittedName>
        <fullName evidence="6">Chemotaxis protein</fullName>
    </submittedName>
</protein>
<keyword evidence="1 3" id="KW-0807">Transducer</keyword>
<dbReference type="PROSITE" id="PS50885">
    <property type="entry name" value="HAMP"/>
    <property type="match status" value="1"/>
</dbReference>
<accession>A0A2W4ZV29</accession>
<name>A0A2W4ZV29_9BACT</name>
<comment type="similarity">
    <text evidence="2">Belongs to the methyl-accepting chemotaxis (MCP) protein family.</text>
</comment>
<sequence>MAHTLGEQKVLFFGESKNHAIQKALNVVNRAAAGDFEARIMDISCGGDLAELLYAINDMIDRCDSYVRESQACMDHVSRNHYYRKIIETGMQGTFLNASRTVNKALESIQGKVTDFSAVTDIFERNVEEVVSYVANSAQKLSVSSEEMRKMAIETGTKSSLVSSAAAEASNNVQMVSAASEQLTASISEISVQVTRAAKVASDTIVVTEDVSGKVDNLQQAVAKISRAVELIEDIANQTNLLALNATIEAARAGDAGKGFAVVASEVKSLAQQTGKATEEVGLYVRDIQSAMDSAVVGIRAVTEKIQEIDCANTAVSAAVEEQSVATREIARNIEEASSGTEQVRQNITEVTGAVQQTGNTADGVNSSAKELSAQAEKLKQVVEEFLHNTRKVV</sequence>
<reference evidence="6 7" key="1">
    <citation type="submission" date="2017-08" db="EMBL/GenBank/DDBJ databases">
        <title>Infants hospitalized years apart are colonized by the same room-sourced microbial strains.</title>
        <authorList>
            <person name="Brooks B."/>
            <person name="Olm M.R."/>
            <person name="Firek B.A."/>
            <person name="Baker R."/>
            <person name="Thomas B.C."/>
            <person name="Morowitz M.J."/>
            <person name="Banfield J.F."/>
        </authorList>
    </citation>
    <scope>NUCLEOTIDE SEQUENCE [LARGE SCALE GENOMIC DNA]</scope>
    <source>
        <strain evidence="6">S2_018_000_R2_104</strain>
    </source>
</reference>
<dbReference type="PROSITE" id="PS50111">
    <property type="entry name" value="CHEMOTAXIS_TRANSDUC_2"/>
    <property type="match status" value="1"/>
</dbReference>
<dbReference type="InterPro" id="IPR003660">
    <property type="entry name" value="HAMP_dom"/>
</dbReference>
<dbReference type="GO" id="GO:0004888">
    <property type="term" value="F:transmembrane signaling receptor activity"/>
    <property type="evidence" value="ECO:0007669"/>
    <property type="project" value="InterPro"/>
</dbReference>
<dbReference type="EMBL" id="QFNK01000152">
    <property type="protein sequence ID" value="PZO85366.1"/>
    <property type="molecule type" value="Genomic_DNA"/>
</dbReference>
<dbReference type="AlphaFoldDB" id="A0A2W4ZV29"/>
<dbReference type="Gene3D" id="1.10.287.950">
    <property type="entry name" value="Methyl-accepting chemotaxis protein"/>
    <property type="match status" value="1"/>
</dbReference>
<dbReference type="PANTHER" id="PTHR32089">
    <property type="entry name" value="METHYL-ACCEPTING CHEMOTAXIS PROTEIN MCPB"/>
    <property type="match status" value="1"/>
</dbReference>
<dbReference type="SUPFAM" id="SSF58104">
    <property type="entry name" value="Methyl-accepting chemotaxis protein (MCP) signaling domain"/>
    <property type="match status" value="1"/>
</dbReference>
<proteinExistence type="inferred from homology"/>
<gene>
    <name evidence="6" type="ORF">DI626_07620</name>
</gene>
<dbReference type="Proteomes" id="UP000249557">
    <property type="component" value="Unassembled WGS sequence"/>
</dbReference>
<dbReference type="GO" id="GO:0016020">
    <property type="term" value="C:membrane"/>
    <property type="evidence" value="ECO:0007669"/>
    <property type="project" value="InterPro"/>
</dbReference>
<evidence type="ECO:0000256" key="2">
    <source>
        <dbReference type="ARBA" id="ARBA00029447"/>
    </source>
</evidence>
<comment type="caution">
    <text evidence="6">The sequence shown here is derived from an EMBL/GenBank/DDBJ whole genome shotgun (WGS) entry which is preliminary data.</text>
</comment>
<evidence type="ECO:0000259" key="5">
    <source>
        <dbReference type="PROSITE" id="PS50885"/>
    </source>
</evidence>
<feature type="domain" description="Methyl-accepting transducer" evidence="4">
    <location>
        <begin position="137"/>
        <end position="373"/>
    </location>
</feature>
<evidence type="ECO:0000313" key="6">
    <source>
        <dbReference type="EMBL" id="PZO85366.1"/>
    </source>
</evidence>
<evidence type="ECO:0000259" key="4">
    <source>
        <dbReference type="PROSITE" id="PS50111"/>
    </source>
</evidence>
<evidence type="ECO:0000256" key="1">
    <source>
        <dbReference type="ARBA" id="ARBA00023224"/>
    </source>
</evidence>
<dbReference type="Gene3D" id="1.20.120.1530">
    <property type="match status" value="1"/>
</dbReference>
<feature type="domain" description="HAMP" evidence="5">
    <location>
        <begin position="19"/>
        <end position="68"/>
    </location>
</feature>
<dbReference type="PANTHER" id="PTHR32089:SF112">
    <property type="entry name" value="LYSOZYME-LIKE PROTEIN-RELATED"/>
    <property type="match status" value="1"/>
</dbReference>
<evidence type="ECO:0000256" key="3">
    <source>
        <dbReference type="PROSITE-ProRule" id="PRU00284"/>
    </source>
</evidence>
<dbReference type="Pfam" id="PF00015">
    <property type="entry name" value="MCPsignal"/>
    <property type="match status" value="1"/>
</dbReference>
<organism evidence="6 7">
    <name type="scientific">Micavibrio aeruginosavorus</name>
    <dbReference type="NCBI Taxonomy" id="349221"/>
    <lineage>
        <taxon>Bacteria</taxon>
        <taxon>Pseudomonadati</taxon>
        <taxon>Bdellovibrionota</taxon>
        <taxon>Bdellovibrionia</taxon>
        <taxon>Bdellovibrionales</taxon>
        <taxon>Pseudobdellovibrionaceae</taxon>
        <taxon>Micavibrio</taxon>
    </lineage>
</organism>
<dbReference type="PRINTS" id="PR00260">
    <property type="entry name" value="CHEMTRNSDUCR"/>
</dbReference>
<dbReference type="InterPro" id="IPR004090">
    <property type="entry name" value="Chemotax_Me-accpt_rcpt"/>
</dbReference>
<dbReference type="GO" id="GO:0006935">
    <property type="term" value="P:chemotaxis"/>
    <property type="evidence" value="ECO:0007669"/>
    <property type="project" value="InterPro"/>
</dbReference>